<dbReference type="Proteomes" id="UP000554482">
    <property type="component" value="Unassembled WGS sequence"/>
</dbReference>
<feature type="non-terminal residue" evidence="2">
    <location>
        <position position="1"/>
    </location>
</feature>
<dbReference type="Gene3D" id="1.25.40.10">
    <property type="entry name" value="Tetratricopeptide repeat domain"/>
    <property type="match status" value="1"/>
</dbReference>
<sequence>MLQNGYSGDNYTFPILLKAASQVPHFFDEMTNPDPQRNVASWNTILCGYLQIGLHSDVIDLFTELCETIDAEQGLSDFSQCLTLSFSMLQNTALVAAWEPVGLPYYVILVFCNFISINDSSKHLKRLQGLNMTIGANKGSEQIKQVYIDKKGKGTKGGSNLRRSPHGGHSGAA</sequence>
<organism evidence="2 3">
    <name type="scientific">Thalictrum thalictroides</name>
    <name type="common">Rue-anemone</name>
    <name type="synonym">Anemone thalictroides</name>
    <dbReference type="NCBI Taxonomy" id="46969"/>
    <lineage>
        <taxon>Eukaryota</taxon>
        <taxon>Viridiplantae</taxon>
        <taxon>Streptophyta</taxon>
        <taxon>Embryophyta</taxon>
        <taxon>Tracheophyta</taxon>
        <taxon>Spermatophyta</taxon>
        <taxon>Magnoliopsida</taxon>
        <taxon>Ranunculales</taxon>
        <taxon>Ranunculaceae</taxon>
        <taxon>Thalictroideae</taxon>
        <taxon>Thalictrum</taxon>
    </lineage>
</organism>
<dbReference type="InterPro" id="IPR011990">
    <property type="entry name" value="TPR-like_helical_dom_sf"/>
</dbReference>
<reference evidence="2 3" key="1">
    <citation type="submission" date="2020-06" db="EMBL/GenBank/DDBJ databases">
        <title>Transcriptomic and genomic resources for Thalictrum thalictroides and T. hernandezii: Facilitating candidate gene discovery in an emerging model plant lineage.</title>
        <authorList>
            <person name="Arias T."/>
            <person name="Riano-Pachon D.M."/>
            <person name="Di Stilio V.S."/>
        </authorList>
    </citation>
    <scope>NUCLEOTIDE SEQUENCE [LARGE SCALE GENOMIC DNA]</scope>
    <source>
        <strain evidence="3">cv. WT478/WT964</strain>
        <tissue evidence="2">Leaves</tissue>
    </source>
</reference>
<dbReference type="EMBL" id="JABWDY010009817">
    <property type="protein sequence ID" value="KAF5201149.1"/>
    <property type="molecule type" value="Genomic_DNA"/>
</dbReference>
<evidence type="ECO:0000313" key="2">
    <source>
        <dbReference type="EMBL" id="KAF5201149.1"/>
    </source>
</evidence>
<evidence type="ECO:0000313" key="3">
    <source>
        <dbReference type="Proteomes" id="UP000554482"/>
    </source>
</evidence>
<protein>
    <recommendedName>
        <fullName evidence="4">Pentatricopeptide repeat-containing protein</fullName>
    </recommendedName>
</protein>
<dbReference type="AlphaFoldDB" id="A0A7J6WUS9"/>
<evidence type="ECO:0000256" key="1">
    <source>
        <dbReference type="SAM" id="MobiDB-lite"/>
    </source>
</evidence>
<gene>
    <name evidence="2" type="ORF">FRX31_009266</name>
</gene>
<evidence type="ECO:0008006" key="4">
    <source>
        <dbReference type="Google" id="ProtNLM"/>
    </source>
</evidence>
<accession>A0A7J6WUS9</accession>
<comment type="caution">
    <text evidence="2">The sequence shown here is derived from an EMBL/GenBank/DDBJ whole genome shotgun (WGS) entry which is preliminary data.</text>
</comment>
<name>A0A7J6WUS9_THATH</name>
<proteinExistence type="predicted"/>
<feature type="region of interest" description="Disordered" evidence="1">
    <location>
        <begin position="151"/>
        <end position="173"/>
    </location>
</feature>
<keyword evidence="3" id="KW-1185">Reference proteome</keyword>